<proteinExistence type="predicted"/>
<keyword evidence="2" id="KW-1185">Reference proteome</keyword>
<dbReference type="RefSeq" id="WP_377282284.1">
    <property type="nucleotide sequence ID" value="NZ_JBHRSI010000006.1"/>
</dbReference>
<accession>A0ABW4MXL7</accession>
<organism evidence="1 2">
    <name type="scientific">Phenylobacterium terrae</name>
    <dbReference type="NCBI Taxonomy" id="2665495"/>
    <lineage>
        <taxon>Bacteria</taxon>
        <taxon>Pseudomonadati</taxon>
        <taxon>Pseudomonadota</taxon>
        <taxon>Alphaproteobacteria</taxon>
        <taxon>Caulobacterales</taxon>
        <taxon>Caulobacteraceae</taxon>
        <taxon>Phenylobacterium</taxon>
    </lineage>
</organism>
<dbReference type="SUPFAM" id="SSF53474">
    <property type="entry name" value="alpha/beta-Hydrolases"/>
    <property type="match status" value="1"/>
</dbReference>
<dbReference type="InterPro" id="IPR029058">
    <property type="entry name" value="AB_hydrolase_fold"/>
</dbReference>
<gene>
    <name evidence="1" type="ORF">ACFSC0_04325</name>
</gene>
<name>A0ABW4MXL7_9CAUL</name>
<comment type="caution">
    <text evidence="1">The sequence shown here is derived from an EMBL/GenBank/DDBJ whole genome shotgun (WGS) entry which is preliminary data.</text>
</comment>
<dbReference type="Proteomes" id="UP001597237">
    <property type="component" value="Unassembled WGS sequence"/>
</dbReference>
<dbReference type="EMBL" id="JBHUEY010000001">
    <property type="protein sequence ID" value="MFD1782610.1"/>
    <property type="molecule type" value="Genomic_DNA"/>
</dbReference>
<sequence>MAELAGLPYIKLRFDAAGKRLDPPGPIAPPGVTDLIVISHGWHQDADDAEGMYATILGHLQDAARESRLIEGRKLGVAGVYWPSDKFKPDLTLEKAPNIPPGAGAGTALSGGGQDIGPAELRELAAAVARLLGLPEEEFGDLAIQARHGAGNADALIATIRSRLPEPEAVDELTRDEHERLLRRDLPGRVLFEDVKSGGPSGGGTSLPGAQDVGDVAASQAPAVNILGGPFAVVAKLLNQAAYFELKRRAGTVGEALGDLIDADGLPGVQRLHLAGHSFGARLVTAATSRMQTARPHSLTLIQGAFSHNGLGVRIPKGRDTIDGTFRNVVAEKKAGRVVITHTWNDHAVGLAYALASRASNTVASGLMRVTDRFGGAKDLHGGIGANGALRLEDGEWKDWTYDGAAVPGLEAGLVHNLKCDFIAGHTEIAVPGVGRLLLAAMV</sequence>
<evidence type="ECO:0000313" key="1">
    <source>
        <dbReference type="EMBL" id="MFD1782610.1"/>
    </source>
</evidence>
<protein>
    <recommendedName>
        <fullName evidence="3">DUF726 domain-containing protein</fullName>
    </recommendedName>
</protein>
<evidence type="ECO:0008006" key="3">
    <source>
        <dbReference type="Google" id="ProtNLM"/>
    </source>
</evidence>
<reference evidence="2" key="1">
    <citation type="journal article" date="2019" name="Int. J. Syst. Evol. Microbiol.">
        <title>The Global Catalogue of Microorganisms (GCM) 10K type strain sequencing project: providing services to taxonomists for standard genome sequencing and annotation.</title>
        <authorList>
            <consortium name="The Broad Institute Genomics Platform"/>
            <consortium name="The Broad Institute Genome Sequencing Center for Infectious Disease"/>
            <person name="Wu L."/>
            <person name="Ma J."/>
        </authorList>
    </citation>
    <scope>NUCLEOTIDE SEQUENCE [LARGE SCALE GENOMIC DNA]</scope>
    <source>
        <strain evidence="2">DFY28</strain>
    </source>
</reference>
<evidence type="ECO:0000313" key="2">
    <source>
        <dbReference type="Proteomes" id="UP001597237"/>
    </source>
</evidence>